<dbReference type="Proteomes" id="UP000179786">
    <property type="component" value="Unassembled WGS sequence"/>
</dbReference>
<proteinExistence type="predicted"/>
<dbReference type="Pfam" id="PF00144">
    <property type="entry name" value="Beta-lactamase"/>
    <property type="match status" value="1"/>
</dbReference>
<evidence type="ECO:0000313" key="2">
    <source>
        <dbReference type="EMBL" id="OHU91543.1"/>
    </source>
</evidence>
<dbReference type="OrthoDB" id="5638366at2"/>
<dbReference type="AlphaFoldDB" id="A0A1S1MWZ3"/>
<dbReference type="InterPro" id="IPR052794">
    <property type="entry name" value="Mito_Ser_Protease_LACTB"/>
</dbReference>
<dbReference type="GO" id="GO:0006508">
    <property type="term" value="P:proteolysis"/>
    <property type="evidence" value="ECO:0007669"/>
    <property type="project" value="TreeGrafter"/>
</dbReference>
<dbReference type="EMBL" id="MKJU01000025">
    <property type="protein sequence ID" value="OHU91543.1"/>
    <property type="molecule type" value="Genomic_DNA"/>
</dbReference>
<dbReference type="STRING" id="1859457.BET10_12100"/>
<dbReference type="InterPro" id="IPR012338">
    <property type="entry name" value="Beta-lactam/transpept-like"/>
</dbReference>
<reference evidence="2 3" key="1">
    <citation type="submission" date="2016-09" db="EMBL/GenBank/DDBJ databases">
        <title>Pseudoalteromonas amylolytica sp. nov., isolated from the surface seawater.</title>
        <authorList>
            <person name="Wu Y.-H."/>
            <person name="Cheng H."/>
            <person name="Jin X.-B."/>
            <person name="Wang C.-S."/>
            <person name="Xu X.-W."/>
        </authorList>
    </citation>
    <scope>NUCLEOTIDE SEQUENCE [LARGE SCALE GENOMIC DNA]</scope>
    <source>
        <strain evidence="2 3">JW1</strain>
    </source>
</reference>
<name>A0A1S1MWZ3_9GAMM</name>
<dbReference type="GO" id="GO:0008233">
    <property type="term" value="F:peptidase activity"/>
    <property type="evidence" value="ECO:0007669"/>
    <property type="project" value="TreeGrafter"/>
</dbReference>
<protein>
    <recommendedName>
        <fullName evidence="1">Beta-lactamase-related domain-containing protein</fullName>
    </recommendedName>
</protein>
<dbReference type="GO" id="GO:0019216">
    <property type="term" value="P:regulation of lipid metabolic process"/>
    <property type="evidence" value="ECO:0007669"/>
    <property type="project" value="TreeGrafter"/>
</dbReference>
<sequence length="416" mass="46504">MKKALLVLLVIVLSAAYALVPVYQGLAYRGIFPLIGFNYITWPSEQPLLSQVHDRRFEGATNKAMEALKQQQAKIFAPGYSAAVAIDGQLIWSASVGWADIAKRRPMNTDTQFRIGSTSKALTATGLARLVANKQFELDEKLANYFDVLPNPRWANITGRQLMSHMAGIPHYKENTELLGLLATIGGQTYYPNVLDAITLFDESDVLFAPGDAFSYSSLGTVLLSAAMQKKTNIKYQNIMFDMVFEPLKMNATFAPTLQSETKNLATFYWQNPLHREELKPWYDVDLSHRLAGGGWVSTPKDLAKLGQGFMSDKFIPPAVRQTFWTPQVLNNGQVNPQKYGLGWRIHPLDLGPGFTPTEYMHHGGVSAGAQSFLMVIPKYKLSIAVNANVRTKVFWHFGEVAHELARVFITELEQR</sequence>
<keyword evidence="3" id="KW-1185">Reference proteome</keyword>
<dbReference type="PANTHER" id="PTHR46520:SF1">
    <property type="entry name" value="SERINE BETA-LACTAMASE-LIKE PROTEIN LACTB, MITOCHONDRIAL"/>
    <property type="match status" value="1"/>
</dbReference>
<evidence type="ECO:0000313" key="3">
    <source>
        <dbReference type="Proteomes" id="UP000179786"/>
    </source>
</evidence>
<dbReference type="SUPFAM" id="SSF56601">
    <property type="entry name" value="beta-lactamase/transpeptidase-like"/>
    <property type="match status" value="1"/>
</dbReference>
<dbReference type="InterPro" id="IPR001466">
    <property type="entry name" value="Beta-lactam-related"/>
</dbReference>
<evidence type="ECO:0000259" key="1">
    <source>
        <dbReference type="Pfam" id="PF00144"/>
    </source>
</evidence>
<dbReference type="PANTHER" id="PTHR46520">
    <property type="entry name" value="SERINE BETA-LACTAMASE-LIKE PROTEIN LACTB, MITOCHONDRIAL"/>
    <property type="match status" value="1"/>
</dbReference>
<dbReference type="Gene3D" id="3.40.710.10">
    <property type="entry name" value="DD-peptidase/beta-lactamase superfamily"/>
    <property type="match status" value="1"/>
</dbReference>
<organism evidence="2 3">
    <name type="scientific">Pseudoalteromonas amylolytica</name>
    <dbReference type="NCBI Taxonomy" id="1859457"/>
    <lineage>
        <taxon>Bacteria</taxon>
        <taxon>Pseudomonadati</taxon>
        <taxon>Pseudomonadota</taxon>
        <taxon>Gammaproteobacteria</taxon>
        <taxon>Alteromonadales</taxon>
        <taxon>Pseudoalteromonadaceae</taxon>
        <taxon>Pseudoalteromonas</taxon>
    </lineage>
</organism>
<comment type="caution">
    <text evidence="2">The sequence shown here is derived from an EMBL/GenBank/DDBJ whole genome shotgun (WGS) entry which is preliminary data.</text>
</comment>
<gene>
    <name evidence="2" type="ORF">BET10_12100</name>
</gene>
<dbReference type="RefSeq" id="WP_070985458.1">
    <property type="nucleotide sequence ID" value="NZ_MKJU01000025.1"/>
</dbReference>
<accession>A0A1S1MWZ3</accession>
<feature type="domain" description="Beta-lactamase-related" evidence="1">
    <location>
        <begin position="69"/>
        <end position="391"/>
    </location>
</feature>